<dbReference type="Pfam" id="PF00023">
    <property type="entry name" value="Ank"/>
    <property type="match status" value="1"/>
</dbReference>
<dbReference type="PANTHER" id="PTHR24171:SF8">
    <property type="entry name" value="BRCA1-ASSOCIATED RING DOMAIN PROTEIN 1"/>
    <property type="match status" value="1"/>
</dbReference>
<dbReference type="PROSITE" id="PS50088">
    <property type="entry name" value="ANK_REPEAT"/>
    <property type="match status" value="4"/>
</dbReference>
<feature type="repeat" description="ANK" evidence="3">
    <location>
        <begin position="139"/>
        <end position="171"/>
    </location>
</feature>
<keyword evidence="5" id="KW-1185">Reference proteome</keyword>
<evidence type="ECO:0000256" key="2">
    <source>
        <dbReference type="ARBA" id="ARBA00023043"/>
    </source>
</evidence>
<organism evidence="4 5">
    <name type="scientific">Chlamydomonas eustigma</name>
    <dbReference type="NCBI Taxonomy" id="1157962"/>
    <lineage>
        <taxon>Eukaryota</taxon>
        <taxon>Viridiplantae</taxon>
        <taxon>Chlorophyta</taxon>
        <taxon>core chlorophytes</taxon>
        <taxon>Chlorophyceae</taxon>
        <taxon>CS clade</taxon>
        <taxon>Chlamydomonadales</taxon>
        <taxon>Chlamydomonadaceae</taxon>
        <taxon>Chlamydomonas</taxon>
    </lineage>
</organism>
<sequence length="266" mass="27747">MSKPKNSRHDEIVEACRANDETALGAILTIGGIDINCKNSLGLTPLVAAAEGGNVELVRLLLQNKADPNFPSTSGNYPLRAAITSGDGECIMALVDAGADLDMETARGTPLTSAASLGDVSTITMLVDRGAKVDFETRGGVTPLMVATREDQREAVRCLLQHGADPGVASKDTGKSACDIAEELGLQEVYSLLMQKSIVSAASSALQDSDTRQQAAKRDREAAAVAARQGLAQEAAVAREENAARISSIKAESAELLARLGISKSK</sequence>
<feature type="repeat" description="ANK" evidence="3">
    <location>
        <begin position="41"/>
        <end position="73"/>
    </location>
</feature>
<dbReference type="SMART" id="SM00248">
    <property type="entry name" value="ANK"/>
    <property type="match status" value="5"/>
</dbReference>
<dbReference type="InterPro" id="IPR036770">
    <property type="entry name" value="Ankyrin_rpt-contain_sf"/>
</dbReference>
<dbReference type="InterPro" id="IPR002110">
    <property type="entry name" value="Ankyrin_rpt"/>
</dbReference>
<dbReference type="Gene3D" id="1.25.40.20">
    <property type="entry name" value="Ankyrin repeat-containing domain"/>
    <property type="match status" value="1"/>
</dbReference>
<dbReference type="SUPFAM" id="SSF48403">
    <property type="entry name" value="Ankyrin repeat"/>
    <property type="match status" value="1"/>
</dbReference>
<accession>A0A250XC23</accession>
<feature type="repeat" description="ANK" evidence="3">
    <location>
        <begin position="106"/>
        <end position="138"/>
    </location>
</feature>
<evidence type="ECO:0000256" key="3">
    <source>
        <dbReference type="PROSITE-ProRule" id="PRU00023"/>
    </source>
</evidence>
<keyword evidence="1" id="KW-0677">Repeat</keyword>
<dbReference type="GO" id="GO:0004842">
    <property type="term" value="F:ubiquitin-protein transferase activity"/>
    <property type="evidence" value="ECO:0007669"/>
    <property type="project" value="TreeGrafter"/>
</dbReference>
<dbReference type="AlphaFoldDB" id="A0A250XC23"/>
<gene>
    <name evidence="4" type="ORF">CEUSTIGMA_g7861.t1</name>
</gene>
<name>A0A250XC23_9CHLO</name>
<dbReference type="PRINTS" id="PR01415">
    <property type="entry name" value="ANKYRIN"/>
</dbReference>
<dbReference type="Pfam" id="PF12796">
    <property type="entry name" value="Ank_2"/>
    <property type="match status" value="1"/>
</dbReference>
<dbReference type="EMBL" id="BEGY01000052">
    <property type="protein sequence ID" value="GAX80422.1"/>
    <property type="molecule type" value="Genomic_DNA"/>
</dbReference>
<feature type="repeat" description="ANK" evidence="3">
    <location>
        <begin position="74"/>
        <end position="106"/>
    </location>
</feature>
<dbReference type="PROSITE" id="PS50297">
    <property type="entry name" value="ANK_REP_REGION"/>
    <property type="match status" value="3"/>
</dbReference>
<dbReference type="GO" id="GO:0085020">
    <property type="term" value="P:protein K6-linked ubiquitination"/>
    <property type="evidence" value="ECO:0007669"/>
    <property type="project" value="TreeGrafter"/>
</dbReference>
<comment type="caution">
    <text evidence="4">The sequence shown here is derived from an EMBL/GenBank/DDBJ whole genome shotgun (WGS) entry which is preliminary data.</text>
</comment>
<proteinExistence type="predicted"/>
<protein>
    <submittedName>
        <fullName evidence="4">Uncharacterized protein</fullName>
    </submittedName>
</protein>
<dbReference type="Proteomes" id="UP000232323">
    <property type="component" value="Unassembled WGS sequence"/>
</dbReference>
<reference evidence="4 5" key="1">
    <citation type="submission" date="2017-08" db="EMBL/GenBank/DDBJ databases">
        <title>Acidophilic green algal genome provides insights into adaptation to an acidic environment.</title>
        <authorList>
            <person name="Hirooka S."/>
            <person name="Hirose Y."/>
            <person name="Kanesaki Y."/>
            <person name="Higuchi S."/>
            <person name="Fujiwara T."/>
            <person name="Onuma R."/>
            <person name="Era A."/>
            <person name="Ohbayashi R."/>
            <person name="Uzuka A."/>
            <person name="Nozaki H."/>
            <person name="Yoshikawa H."/>
            <person name="Miyagishima S.Y."/>
        </authorList>
    </citation>
    <scope>NUCLEOTIDE SEQUENCE [LARGE SCALE GENOMIC DNA]</scope>
    <source>
        <strain evidence="4 5">NIES-2499</strain>
    </source>
</reference>
<keyword evidence="2 3" id="KW-0040">ANK repeat</keyword>
<evidence type="ECO:0000256" key="1">
    <source>
        <dbReference type="ARBA" id="ARBA00022737"/>
    </source>
</evidence>
<evidence type="ECO:0000313" key="5">
    <source>
        <dbReference type="Proteomes" id="UP000232323"/>
    </source>
</evidence>
<dbReference type="STRING" id="1157962.A0A250XC23"/>
<evidence type="ECO:0000313" key="4">
    <source>
        <dbReference type="EMBL" id="GAX80422.1"/>
    </source>
</evidence>
<dbReference type="PANTHER" id="PTHR24171">
    <property type="entry name" value="ANKYRIN REPEAT DOMAIN-CONTAINING PROTEIN 39-RELATED"/>
    <property type="match status" value="1"/>
</dbReference>
<dbReference type="OrthoDB" id="531244at2759"/>